<organism evidence="2 3">
    <name type="scientific">Acetobacterium wieringae</name>
    <dbReference type="NCBI Taxonomy" id="52694"/>
    <lineage>
        <taxon>Bacteria</taxon>
        <taxon>Bacillati</taxon>
        <taxon>Bacillota</taxon>
        <taxon>Clostridia</taxon>
        <taxon>Eubacteriales</taxon>
        <taxon>Eubacteriaceae</taxon>
        <taxon>Acetobacterium</taxon>
    </lineage>
</organism>
<keyword evidence="2" id="KW-0378">Hydrolase</keyword>
<dbReference type="PANTHER" id="PTHR43155:SF1">
    <property type="entry name" value="3'3'-CGAMP-SPECIFIC PHOSPHODIESTERASE 1"/>
    <property type="match status" value="1"/>
</dbReference>
<dbReference type="Proteomes" id="UP000176244">
    <property type="component" value="Unassembled WGS sequence"/>
</dbReference>
<dbReference type="GO" id="GO:0004112">
    <property type="term" value="F:cyclic-nucleotide phosphodiesterase activity"/>
    <property type="evidence" value="ECO:0007669"/>
    <property type="project" value="TreeGrafter"/>
</dbReference>
<dbReference type="Pfam" id="PF13487">
    <property type="entry name" value="HD_5"/>
    <property type="match status" value="1"/>
</dbReference>
<name>A0A1F2PDV7_9FIRM</name>
<dbReference type="PANTHER" id="PTHR43155">
    <property type="entry name" value="CYCLIC DI-GMP PHOSPHODIESTERASE PA4108-RELATED"/>
    <property type="match status" value="1"/>
</dbReference>
<dbReference type="SMART" id="SM00471">
    <property type="entry name" value="HDc"/>
    <property type="match status" value="1"/>
</dbReference>
<dbReference type="OrthoDB" id="9798833at2"/>
<dbReference type="CDD" id="cd00077">
    <property type="entry name" value="HDc"/>
    <property type="match status" value="1"/>
</dbReference>
<gene>
    <name evidence="2" type="primary">rpfG_17</name>
    <name evidence="2" type="ORF">ACWI_30810</name>
</gene>
<dbReference type="EMBL" id="LKEU01000040">
    <property type="protein sequence ID" value="OFV69433.1"/>
    <property type="molecule type" value="Genomic_DNA"/>
</dbReference>
<comment type="caution">
    <text evidence="2">The sequence shown here is derived from an EMBL/GenBank/DDBJ whole genome shotgun (WGS) entry which is preliminary data.</text>
</comment>
<dbReference type="EC" id="3.1.4.52" evidence="2"/>
<dbReference type="PROSITE" id="PS51832">
    <property type="entry name" value="HD_GYP"/>
    <property type="match status" value="1"/>
</dbReference>
<dbReference type="GO" id="GO:0009214">
    <property type="term" value="P:cyclic nucleotide catabolic process"/>
    <property type="evidence" value="ECO:0007669"/>
    <property type="project" value="TreeGrafter"/>
</dbReference>
<feature type="domain" description="HD-GYP" evidence="1">
    <location>
        <begin position="85"/>
        <end position="278"/>
    </location>
</feature>
<dbReference type="RefSeq" id="WP_070372337.1">
    <property type="nucleotide sequence ID" value="NZ_LKEU01000040.1"/>
</dbReference>
<dbReference type="InterPro" id="IPR037522">
    <property type="entry name" value="HD_GYP_dom"/>
</dbReference>
<evidence type="ECO:0000259" key="1">
    <source>
        <dbReference type="PROSITE" id="PS51832"/>
    </source>
</evidence>
<accession>A0A1F2PDV7</accession>
<dbReference type="InterPro" id="IPR003607">
    <property type="entry name" value="HD/PDEase_dom"/>
</dbReference>
<reference evidence="2 3" key="1">
    <citation type="submission" date="2015-09" db="EMBL/GenBank/DDBJ databases">
        <title>Genome sequence of Acetobacterium wieringae DSM 1911.</title>
        <authorList>
            <person name="Poehlein A."/>
            <person name="Bengelsdorf F.R."/>
            <person name="Schiel-Bengelsdorf B."/>
            <person name="Duerre P."/>
            <person name="Daniel R."/>
        </authorList>
    </citation>
    <scope>NUCLEOTIDE SEQUENCE [LARGE SCALE GENOMIC DNA]</scope>
    <source>
        <strain evidence="2 3">DSM 1911</strain>
    </source>
</reference>
<evidence type="ECO:0000313" key="2">
    <source>
        <dbReference type="EMBL" id="OFV69433.1"/>
    </source>
</evidence>
<dbReference type="GO" id="GO:0071111">
    <property type="term" value="F:cyclic-guanylate-specific phosphodiesterase activity"/>
    <property type="evidence" value="ECO:0007669"/>
    <property type="project" value="UniProtKB-EC"/>
</dbReference>
<dbReference type="SUPFAM" id="SSF109604">
    <property type="entry name" value="HD-domain/PDEase-like"/>
    <property type="match status" value="1"/>
</dbReference>
<dbReference type="Gene3D" id="1.10.3210.10">
    <property type="entry name" value="Hypothetical protein af1432"/>
    <property type="match status" value="1"/>
</dbReference>
<evidence type="ECO:0000313" key="3">
    <source>
        <dbReference type="Proteomes" id="UP000176244"/>
    </source>
</evidence>
<sequence length="278" mass="32460">MGILEDHINNYTRFEQPAVQSTHRNHKREKIGNSLSHYLCDLDENMTEQLNRDMLVELKNNLSNVLFQEEYTYTHVTQFLAHMYESIEGNPIILKALDQIKKMDEYTFTHSVNTAFYSMFIAMWMDLDEQDIINATQAGFLHDIGKIYIPEEILNKSGVLTREEYEIIQLHPLYGYSLLNEFSAFNLEVKRAVLFHHERIDAKGYPLCATDDYVGLLPKIVAVADVYDAMTTNRIYKKAKSAREAIDYLSHLGRSQLDNQVLYYFLNNIPVYDFKMSQ</sequence>
<protein>
    <submittedName>
        <fullName evidence="2">Cyclic di-GMP phosphodiesterase response regulator RpfG</fullName>
        <ecNumber evidence="2">3.1.4.52</ecNumber>
    </submittedName>
</protein>
<dbReference type="AlphaFoldDB" id="A0A1F2PDV7"/>
<dbReference type="STRING" id="52694.ACWI_30810"/>
<proteinExistence type="predicted"/>